<dbReference type="SMART" id="SM00086">
    <property type="entry name" value="PAC"/>
    <property type="match status" value="3"/>
</dbReference>
<dbReference type="InterPro" id="IPR005467">
    <property type="entry name" value="His_kinase_dom"/>
</dbReference>
<dbReference type="GO" id="GO:0030295">
    <property type="term" value="F:protein kinase activator activity"/>
    <property type="evidence" value="ECO:0007669"/>
    <property type="project" value="TreeGrafter"/>
</dbReference>
<evidence type="ECO:0000256" key="1">
    <source>
        <dbReference type="ARBA" id="ARBA00000085"/>
    </source>
</evidence>
<dbReference type="InterPro" id="IPR003594">
    <property type="entry name" value="HATPase_dom"/>
</dbReference>
<dbReference type="FunFam" id="1.10.287.130:FF:000070">
    <property type="entry name" value="Histidine kinase sensor protein"/>
    <property type="match status" value="1"/>
</dbReference>
<feature type="domain" description="PAC" evidence="10">
    <location>
        <begin position="545"/>
        <end position="598"/>
    </location>
</feature>
<keyword evidence="7" id="KW-0175">Coiled coil</keyword>
<dbReference type="GO" id="GO:0000155">
    <property type="term" value="F:phosphorelay sensor kinase activity"/>
    <property type="evidence" value="ECO:0007669"/>
    <property type="project" value="InterPro"/>
</dbReference>
<dbReference type="PROSITE" id="PS50112">
    <property type="entry name" value="PAS"/>
    <property type="match status" value="5"/>
</dbReference>
<dbReference type="SUPFAM" id="SSF47384">
    <property type="entry name" value="Homodimeric domain of signal transducing histidine kinase"/>
    <property type="match status" value="1"/>
</dbReference>
<dbReference type="InterPro" id="IPR036890">
    <property type="entry name" value="HATPase_C_sf"/>
</dbReference>
<dbReference type="Pfam" id="PF02518">
    <property type="entry name" value="HATPase_c"/>
    <property type="match status" value="1"/>
</dbReference>
<keyword evidence="6" id="KW-0472">Membrane</keyword>
<dbReference type="PROSITE" id="PS50113">
    <property type="entry name" value="PAC"/>
    <property type="match status" value="3"/>
</dbReference>
<dbReference type="FunFam" id="3.30.565.10:FF:000006">
    <property type="entry name" value="Sensor histidine kinase WalK"/>
    <property type="match status" value="1"/>
</dbReference>
<dbReference type="GO" id="GO:0000156">
    <property type="term" value="F:phosphorelay response regulator activity"/>
    <property type="evidence" value="ECO:0007669"/>
    <property type="project" value="TreeGrafter"/>
</dbReference>
<feature type="domain" description="PAS" evidence="9">
    <location>
        <begin position="1006"/>
        <end position="1076"/>
    </location>
</feature>
<dbReference type="EC" id="2.7.13.3" evidence="2"/>
<dbReference type="InterPro" id="IPR004358">
    <property type="entry name" value="Sig_transdc_His_kin-like_C"/>
</dbReference>
<feature type="domain" description="PAS" evidence="9">
    <location>
        <begin position="1125"/>
        <end position="1197"/>
    </location>
</feature>
<evidence type="ECO:0000313" key="12">
    <source>
        <dbReference type="Proteomes" id="UP001232063"/>
    </source>
</evidence>
<dbReference type="RefSeq" id="WP_314510992.1">
    <property type="nucleotide sequence ID" value="NZ_JASJOU010000003.1"/>
</dbReference>
<dbReference type="Pfam" id="PF08448">
    <property type="entry name" value="PAS_4"/>
    <property type="match status" value="4"/>
</dbReference>
<accession>A0AAE3R6D8</accession>
<evidence type="ECO:0000256" key="2">
    <source>
        <dbReference type="ARBA" id="ARBA00012438"/>
    </source>
</evidence>
<evidence type="ECO:0000259" key="10">
    <source>
        <dbReference type="PROSITE" id="PS50113"/>
    </source>
</evidence>
<name>A0AAE3R6D8_9BACT</name>
<dbReference type="SMART" id="SM00388">
    <property type="entry name" value="HisKA"/>
    <property type="match status" value="1"/>
</dbReference>
<dbReference type="PANTHER" id="PTHR42878">
    <property type="entry name" value="TWO-COMPONENT HISTIDINE KINASE"/>
    <property type="match status" value="1"/>
</dbReference>
<dbReference type="GO" id="GO:0007234">
    <property type="term" value="P:osmosensory signaling via phosphorelay pathway"/>
    <property type="evidence" value="ECO:0007669"/>
    <property type="project" value="TreeGrafter"/>
</dbReference>
<feature type="domain" description="PAS" evidence="9">
    <location>
        <begin position="769"/>
        <end position="842"/>
    </location>
</feature>
<feature type="domain" description="PAC" evidence="10">
    <location>
        <begin position="1201"/>
        <end position="1254"/>
    </location>
</feature>
<dbReference type="SMART" id="SM00387">
    <property type="entry name" value="HATPase_c"/>
    <property type="match status" value="1"/>
</dbReference>
<evidence type="ECO:0000259" key="9">
    <source>
        <dbReference type="PROSITE" id="PS50112"/>
    </source>
</evidence>
<dbReference type="InterPro" id="IPR000014">
    <property type="entry name" value="PAS"/>
</dbReference>
<dbReference type="NCBIfam" id="TIGR00229">
    <property type="entry name" value="sensory_box"/>
    <property type="match status" value="5"/>
</dbReference>
<evidence type="ECO:0000256" key="3">
    <source>
        <dbReference type="ARBA" id="ARBA00022553"/>
    </source>
</evidence>
<evidence type="ECO:0000259" key="8">
    <source>
        <dbReference type="PROSITE" id="PS50109"/>
    </source>
</evidence>
<comment type="catalytic activity">
    <reaction evidence="1">
        <text>ATP + protein L-histidine = ADP + protein N-phospho-L-histidine.</text>
        <dbReference type="EC" id="2.7.13.3"/>
    </reaction>
</comment>
<gene>
    <name evidence="11" type="ORF">QNI22_12700</name>
</gene>
<protein>
    <recommendedName>
        <fullName evidence="2">histidine kinase</fullName>
        <ecNumber evidence="2">2.7.13.3</ecNumber>
    </recommendedName>
</protein>
<feature type="domain" description="PAC" evidence="10">
    <location>
        <begin position="376"/>
        <end position="434"/>
    </location>
</feature>
<feature type="coiled-coil region" evidence="7">
    <location>
        <begin position="1245"/>
        <end position="1276"/>
    </location>
</feature>
<evidence type="ECO:0000256" key="5">
    <source>
        <dbReference type="ARBA" id="ARBA00022777"/>
    </source>
</evidence>
<evidence type="ECO:0000313" key="11">
    <source>
        <dbReference type="EMBL" id="MDJ1501517.1"/>
    </source>
</evidence>
<dbReference type="CDD" id="cd00082">
    <property type="entry name" value="HisKA"/>
    <property type="match status" value="1"/>
</dbReference>
<dbReference type="InterPro" id="IPR001610">
    <property type="entry name" value="PAC"/>
</dbReference>
<dbReference type="SUPFAM" id="SSF55874">
    <property type="entry name" value="ATPase domain of HSP90 chaperone/DNA topoisomerase II/histidine kinase"/>
    <property type="match status" value="1"/>
</dbReference>
<organism evidence="11 12">
    <name type="scientific">Xanthocytophaga agilis</name>
    <dbReference type="NCBI Taxonomy" id="3048010"/>
    <lineage>
        <taxon>Bacteria</taxon>
        <taxon>Pseudomonadati</taxon>
        <taxon>Bacteroidota</taxon>
        <taxon>Cytophagia</taxon>
        <taxon>Cytophagales</taxon>
        <taxon>Rhodocytophagaceae</taxon>
        <taxon>Xanthocytophaga</taxon>
    </lineage>
</organism>
<keyword evidence="4" id="KW-0808">Transferase</keyword>
<reference evidence="11" key="1">
    <citation type="submission" date="2023-05" db="EMBL/GenBank/DDBJ databases">
        <authorList>
            <person name="Zhang X."/>
        </authorList>
    </citation>
    <scope>NUCLEOTIDE SEQUENCE</scope>
    <source>
        <strain evidence="11">BD1B2-1</strain>
    </source>
</reference>
<comment type="caution">
    <text evidence="11">The sequence shown here is derived from an EMBL/GenBank/DDBJ whole genome shotgun (WGS) entry which is preliminary data.</text>
</comment>
<dbReference type="SUPFAM" id="SSF55785">
    <property type="entry name" value="PYP-like sensor domain (PAS domain)"/>
    <property type="match status" value="6"/>
</dbReference>
<dbReference type="SMART" id="SM00091">
    <property type="entry name" value="PAS"/>
    <property type="match status" value="6"/>
</dbReference>
<evidence type="ECO:0000256" key="7">
    <source>
        <dbReference type="SAM" id="Coils"/>
    </source>
</evidence>
<dbReference type="PROSITE" id="PS50109">
    <property type="entry name" value="HIS_KIN"/>
    <property type="match status" value="1"/>
</dbReference>
<dbReference type="InterPro" id="IPR000700">
    <property type="entry name" value="PAS-assoc_C"/>
</dbReference>
<dbReference type="Gene3D" id="1.10.287.130">
    <property type="match status" value="1"/>
</dbReference>
<proteinExistence type="predicted"/>
<dbReference type="PRINTS" id="PR00344">
    <property type="entry name" value="BCTRLSENSOR"/>
</dbReference>
<keyword evidence="12" id="KW-1185">Reference proteome</keyword>
<dbReference type="Pfam" id="PF00512">
    <property type="entry name" value="HisKA"/>
    <property type="match status" value="1"/>
</dbReference>
<feature type="coiled-coil region" evidence="7">
    <location>
        <begin position="603"/>
        <end position="658"/>
    </location>
</feature>
<dbReference type="Pfam" id="PF08447">
    <property type="entry name" value="PAS_3"/>
    <property type="match status" value="1"/>
</dbReference>
<feature type="coiled-coil region" evidence="7">
    <location>
        <begin position="425"/>
        <end position="459"/>
    </location>
</feature>
<dbReference type="PANTHER" id="PTHR42878:SF15">
    <property type="entry name" value="BACTERIOPHYTOCHROME"/>
    <property type="match status" value="1"/>
</dbReference>
<feature type="domain" description="PAS" evidence="9">
    <location>
        <begin position="885"/>
        <end position="963"/>
    </location>
</feature>
<feature type="domain" description="Histidine kinase" evidence="8">
    <location>
        <begin position="1283"/>
        <end position="1493"/>
    </location>
</feature>
<dbReference type="InterPro" id="IPR036097">
    <property type="entry name" value="HisK_dim/P_sf"/>
</dbReference>
<dbReference type="Gene3D" id="3.30.450.20">
    <property type="entry name" value="PAS domain"/>
    <property type="match status" value="7"/>
</dbReference>
<dbReference type="GO" id="GO:0016020">
    <property type="term" value="C:membrane"/>
    <property type="evidence" value="ECO:0007669"/>
    <property type="project" value="UniProtKB-SubCell"/>
</dbReference>
<dbReference type="InterPro" id="IPR035965">
    <property type="entry name" value="PAS-like_dom_sf"/>
</dbReference>
<dbReference type="InterPro" id="IPR003661">
    <property type="entry name" value="HisK_dim/P_dom"/>
</dbReference>
<evidence type="ECO:0000256" key="4">
    <source>
        <dbReference type="ARBA" id="ARBA00022679"/>
    </source>
</evidence>
<dbReference type="EMBL" id="JASJOU010000003">
    <property type="protein sequence ID" value="MDJ1501517.1"/>
    <property type="molecule type" value="Genomic_DNA"/>
</dbReference>
<keyword evidence="5" id="KW-0418">Kinase</keyword>
<sequence>MDRSKLPEYEELSKWLEKMYAFLSGLQNINKNVNGLERINLVLSLIKELATADSLLLVKAADSLTAQIILAQPPIENTYSFRSQVYKSLLVGNKSEPLLIDDPHLLKSLESVTGTDIQFVALIPVFRAYFEGVVMLTWKSVVQVDNFFRLFLTCCQVHLCEILEAFYQQRSFEGELTQFYELTRHMSQGCLFINDSSPTTYVNEAASKWLNIAPGEHPAEQVSNRMYELRMKAVNQDEISGQAVKVFSRSVIKDWFWKYDIPVSLVLKVSCIPMNGDLLNGKLWLFDDVTSEIQLQEQLHIVNQSLTITNEKLAAQNRFVELINITIPHKVAVIDINTLVTIYSNRPVDVPVTADVLHPDDYIQYTKYFYDFANAKDHEVRILHYKIIQEDNQYAFMRMNGVVFQRGQDSIPEQVLVIVEDITQLKKTEVELMETVAALKQHQKELSVLNEEMLTTNEKLHTSHIHLLEQKTFVEQIISTTPSTIYILDLASRQTIYMSREDMAEFMVELYPDLTRSNFVIHPDDFHVYLNFFEACQHALDNEICKTEVRIKHHKGTYHYLLLRQTVFRRNVDGIPDQFIGTTQDITYLKDTENTLQDAIYALEAKHGEMETLNEELIAANEELTSTNEELLILTEQMKAATLEIQRLAAEKLEISEQKYMDLTENMREIFVVFDQELRYVYVNKAAELNAGLDRKYILGKKSHELFDEEMSQAIEFHVQKVIDTGASSNSTTTFQYKSQWVYLVINLYPTTTNGAFAIIQNVTEEVMAEFRFKDLAESITEPIVMLDQDFRYIYWNKATEKSTGKHLKDILGKTPFEALGEDYYNQYRDRFDTYQRVMKTGIQEVVSTTILRDERLTYLEIAVYPTQQKGVLAITRNITARIEAEKNYHELGESITDSILLLDKELRYQYMNATAEEYTGFRLAEVKGRKLEDVLVQRQLSSDYMEIARERLKVYRQVMATGVSTELDDVEYYRNEERRFHIYVYPSIRGGVLVISRDVSKLYQAEQNYRDLADSITDIFFSLDKDLRYTYYNRASERFTGRSSEQLIGKSVYDILPGLKGSPIEEKILEVIKTRTPQNFTNKLIYQGQMYYHRMYFYPTRSGVSVLARDITERMHLTKKLEEDKQQLELALRSGELGLWDWNIQTGDIDYNDQWLEILGYKRGELVQRIENWIDLIHPDDLEATTGIMEGHLKNQTSYYQAELRLLTKSGTWKWVYDMGKVIVRDESGKPIRATGIIMDITQKKQYELKIEQLNEELEQKVKERTVQLIAANKELEAFSYSVSHDLRIPLRSIDGFSRALQEDYAEKLDIEGIEYLNTIRSATQKMGQLIEDLMKLAKVTKSEVNKEAVNLSTIAYSILKDLQKESPGRKVVTRISDDLIVMGDEKLLGIALQNLLNNAWKYTGKREETVIELGKITENETPVYYIKDNGVGFDMKYADKLFQPFQRLHSKRDFEGTGVGLATVQRIIAKHGGHIWTEAAPDKGATFFFTLWEIF</sequence>
<dbReference type="InterPro" id="IPR013655">
    <property type="entry name" value="PAS_fold_3"/>
</dbReference>
<dbReference type="InterPro" id="IPR050351">
    <property type="entry name" value="BphY/WalK/GraS-like"/>
</dbReference>
<dbReference type="InterPro" id="IPR013656">
    <property type="entry name" value="PAS_4"/>
</dbReference>
<dbReference type="Proteomes" id="UP001232063">
    <property type="component" value="Unassembled WGS sequence"/>
</dbReference>
<evidence type="ECO:0000256" key="6">
    <source>
        <dbReference type="ARBA" id="ARBA00023136"/>
    </source>
</evidence>
<dbReference type="Gene3D" id="3.30.565.10">
    <property type="entry name" value="Histidine kinase-like ATPase, C-terminal domain"/>
    <property type="match status" value="1"/>
</dbReference>
<keyword evidence="3" id="KW-0597">Phosphoprotein</keyword>
<dbReference type="CDD" id="cd00130">
    <property type="entry name" value="PAS"/>
    <property type="match status" value="3"/>
</dbReference>
<feature type="domain" description="PAS" evidence="9">
    <location>
        <begin position="656"/>
        <end position="726"/>
    </location>
</feature>